<evidence type="ECO:0000313" key="10">
    <source>
        <dbReference type="EMBL" id="ETI69491.1"/>
    </source>
</evidence>
<reference evidence="10 11" key="1">
    <citation type="journal article" date="2014" name="Environ. Microbiol.">
        <title>The nitrate-ammonifying and nosZ-carrying bacterium Bacillus vireti is a potent source and sink for nitric and nitrous oxide under high nitrate conditions.</title>
        <authorList>
            <person name="Mania D."/>
            <person name="Heylen K."/>
            <person name="van Spanning R.J."/>
            <person name="Frostegard A."/>
        </authorList>
    </citation>
    <scope>NUCLEOTIDE SEQUENCE [LARGE SCALE GENOMIC DNA]</scope>
    <source>
        <strain evidence="10 11">LMG 21834</strain>
    </source>
</reference>
<evidence type="ECO:0000256" key="8">
    <source>
        <dbReference type="RuleBase" id="RU004479"/>
    </source>
</evidence>
<evidence type="ECO:0000256" key="4">
    <source>
        <dbReference type="ARBA" id="ARBA00023239"/>
    </source>
</evidence>
<dbReference type="InterPro" id="IPR022313">
    <property type="entry name" value="Phe/His_NH3-lyase_AS"/>
</dbReference>
<protein>
    <recommendedName>
        <fullName evidence="2 6">Histidine ammonia-lyase</fullName>
        <shortName evidence="6">Histidase</shortName>
        <ecNumber evidence="2 6">4.3.1.3</ecNumber>
    </recommendedName>
</protein>
<dbReference type="InterPro" id="IPR024083">
    <property type="entry name" value="Fumarase/histidase_N"/>
</dbReference>
<keyword evidence="6" id="KW-0963">Cytoplasm</keyword>
<dbReference type="InterPro" id="IPR005921">
    <property type="entry name" value="HutH"/>
</dbReference>
<dbReference type="PROSITE" id="PS00488">
    <property type="entry name" value="PAL_HISTIDASE"/>
    <property type="match status" value="1"/>
</dbReference>
<accession>A0AB94IQW0</accession>
<evidence type="ECO:0000256" key="6">
    <source>
        <dbReference type="HAMAP-Rule" id="MF_00229"/>
    </source>
</evidence>
<evidence type="ECO:0000256" key="7">
    <source>
        <dbReference type="RuleBase" id="RU003954"/>
    </source>
</evidence>
<feature type="modified residue" description="2,3-didehydroalanine (Ser)" evidence="6">
    <location>
        <position position="152"/>
    </location>
</feature>
<dbReference type="RefSeq" id="WP_024027650.1">
    <property type="nucleotide sequence ID" value="NZ_ALAN01000052.1"/>
</dbReference>
<sequence length="515" mass="55896">MSSKELVELKLVELDGVTLDRYKVQSVADGEAQVGIPEQNWQRVRVSRERVEKQINDGKVVYGVNTGFGKLSDIEIDRADNAKLQLNLLRADAVGVGEPLPIPVVRAMMTLRANSLARGFSGIREETLQLLIDMINSGVHPVVPCKGSVGASGDLAPLSHIAIVLVGEGKAEYKGEILPGAEALKRAGLQPVSLEAKEGLALINGTQAMSAVGTIALNEAERVGLAADMAASLTMEALNGVISAFDSELLAVRPHPELEFVASRMRKWLEGSKRITRQGEIRIQDAYSIRCIPQVHGASWQAFNYVNERLSVEMNSTTDNPIVLENGEILSGGHFHGQPIALSMDFLKVAAAEWANISERRTERLVNPQLSGLSPFLAPDPGLECGLMVVQYAAAALVSENKVLAHPASVDSIPTSANQEDHVSMGTIASRQAREIIHNSARVIAIEMICASQAIYLEQAEKELAPATRAYLEKIRAICPPLESDRAISDQMEELAQFILNDQSLVDNQWLQKEL</sequence>
<evidence type="ECO:0000256" key="5">
    <source>
        <dbReference type="ARBA" id="ARBA00049269"/>
    </source>
</evidence>
<comment type="subcellular location">
    <subcellularLocation>
        <location evidence="6 9">Cytoplasm</location>
    </subcellularLocation>
</comment>
<dbReference type="GO" id="GO:0005737">
    <property type="term" value="C:cytoplasm"/>
    <property type="evidence" value="ECO:0007669"/>
    <property type="project" value="UniProtKB-SubCell"/>
</dbReference>
<name>A0AB94IQW0_9BACI</name>
<dbReference type="FunFam" id="1.10.275.10:FF:000005">
    <property type="entry name" value="Histidine ammonia-lyase"/>
    <property type="match status" value="1"/>
</dbReference>
<keyword evidence="4 6" id="KW-0456">Lyase</keyword>
<evidence type="ECO:0000313" key="11">
    <source>
        <dbReference type="Proteomes" id="UP000018877"/>
    </source>
</evidence>
<evidence type="ECO:0000256" key="9">
    <source>
        <dbReference type="RuleBase" id="RU004480"/>
    </source>
</evidence>
<dbReference type="Proteomes" id="UP000018877">
    <property type="component" value="Unassembled WGS sequence"/>
</dbReference>
<dbReference type="FunFam" id="1.20.200.10:FF:000003">
    <property type="entry name" value="Histidine ammonia-lyase"/>
    <property type="match status" value="1"/>
</dbReference>
<dbReference type="Gene3D" id="1.20.200.10">
    <property type="entry name" value="Fumarase/aspartase (Central domain)"/>
    <property type="match status" value="1"/>
</dbReference>
<dbReference type="Gene3D" id="1.10.275.10">
    <property type="entry name" value="Fumarase/aspartase (N-terminal domain)"/>
    <property type="match status" value="1"/>
</dbReference>
<dbReference type="SUPFAM" id="SSF48557">
    <property type="entry name" value="L-aspartase-like"/>
    <property type="match status" value="1"/>
</dbReference>
<comment type="catalytic activity">
    <reaction evidence="5 6 8">
        <text>L-histidine = trans-urocanate + NH4(+)</text>
        <dbReference type="Rhea" id="RHEA:21232"/>
        <dbReference type="ChEBI" id="CHEBI:17771"/>
        <dbReference type="ChEBI" id="CHEBI:28938"/>
        <dbReference type="ChEBI" id="CHEBI:57595"/>
        <dbReference type="EC" id="4.3.1.3"/>
    </reaction>
</comment>
<comment type="caution">
    <text evidence="10">The sequence shown here is derived from an EMBL/GenBank/DDBJ whole genome shotgun (WGS) entry which is preliminary data.</text>
</comment>
<dbReference type="EMBL" id="ALAN01000052">
    <property type="protein sequence ID" value="ETI69491.1"/>
    <property type="molecule type" value="Genomic_DNA"/>
</dbReference>
<evidence type="ECO:0000256" key="1">
    <source>
        <dbReference type="ARBA" id="ARBA00005113"/>
    </source>
</evidence>
<keyword evidence="3 6" id="KW-0369">Histidine metabolism</keyword>
<comment type="pathway">
    <text evidence="1 6 8">Amino-acid degradation; L-histidine degradation into L-glutamate; N-formimidoyl-L-glutamate from L-histidine: step 1/3.</text>
</comment>
<evidence type="ECO:0000256" key="2">
    <source>
        <dbReference type="ARBA" id="ARBA00012994"/>
    </source>
</evidence>
<feature type="cross-link" description="5-imidazolinone (Ala-Gly)" evidence="6">
    <location>
        <begin position="151"/>
        <end position="153"/>
    </location>
</feature>
<dbReference type="GO" id="GO:0004397">
    <property type="term" value="F:histidine ammonia-lyase activity"/>
    <property type="evidence" value="ECO:0007669"/>
    <property type="project" value="UniProtKB-UniRule"/>
</dbReference>
<comment type="similarity">
    <text evidence="6 7">Belongs to the PAL/histidase family.</text>
</comment>
<keyword evidence="11" id="KW-1185">Reference proteome</keyword>
<dbReference type="InterPro" id="IPR008948">
    <property type="entry name" value="L-Aspartase-like"/>
</dbReference>
<organism evidence="10 11">
    <name type="scientific">Neobacillus vireti LMG 21834</name>
    <dbReference type="NCBI Taxonomy" id="1131730"/>
    <lineage>
        <taxon>Bacteria</taxon>
        <taxon>Bacillati</taxon>
        <taxon>Bacillota</taxon>
        <taxon>Bacilli</taxon>
        <taxon>Bacillales</taxon>
        <taxon>Bacillaceae</taxon>
        <taxon>Neobacillus</taxon>
    </lineage>
</organism>
<proteinExistence type="inferred from homology"/>
<dbReference type="HAMAP" id="MF_00229">
    <property type="entry name" value="His_ammonia_lyase"/>
    <property type="match status" value="1"/>
</dbReference>
<comment type="PTM">
    <text evidence="6">Contains an active site 4-methylidene-imidazol-5-one (MIO), which is formed autocatalytically by cyclization and dehydration of residues Ala-Ser-Gly.</text>
</comment>
<dbReference type="Pfam" id="PF00221">
    <property type="entry name" value="Lyase_aromatic"/>
    <property type="match status" value="1"/>
</dbReference>
<dbReference type="NCBIfam" id="NF006871">
    <property type="entry name" value="PRK09367.1"/>
    <property type="match status" value="1"/>
</dbReference>
<dbReference type="AlphaFoldDB" id="A0AB94IQW0"/>
<gene>
    <name evidence="6" type="primary">hutH</name>
    <name evidence="10" type="ORF">BAVI_07194</name>
</gene>
<dbReference type="NCBIfam" id="TIGR01225">
    <property type="entry name" value="hutH"/>
    <property type="match status" value="1"/>
</dbReference>
<dbReference type="InterPro" id="IPR001106">
    <property type="entry name" value="Aromatic_Lyase"/>
</dbReference>
<dbReference type="EC" id="4.3.1.3" evidence="2 6"/>
<dbReference type="PANTHER" id="PTHR10362">
    <property type="entry name" value="HISTIDINE AMMONIA-LYASE"/>
    <property type="match status" value="1"/>
</dbReference>
<evidence type="ECO:0000256" key="3">
    <source>
        <dbReference type="ARBA" id="ARBA00022808"/>
    </source>
</evidence>
<dbReference type="GO" id="GO:0006548">
    <property type="term" value="P:L-histidine catabolic process"/>
    <property type="evidence" value="ECO:0007669"/>
    <property type="project" value="UniProtKB-UniRule"/>
</dbReference>
<dbReference type="CDD" id="cd00332">
    <property type="entry name" value="PAL-HAL"/>
    <property type="match status" value="1"/>
</dbReference>